<feature type="transmembrane region" description="Helical" evidence="10">
    <location>
        <begin position="75"/>
        <end position="93"/>
    </location>
</feature>
<evidence type="ECO:0000256" key="8">
    <source>
        <dbReference type="ARBA" id="ARBA00023170"/>
    </source>
</evidence>
<evidence type="ECO:0000256" key="7">
    <source>
        <dbReference type="ARBA" id="ARBA00023136"/>
    </source>
</evidence>
<evidence type="ECO:0000256" key="2">
    <source>
        <dbReference type="ARBA" id="ARBA00022475"/>
    </source>
</evidence>
<dbReference type="AlphaFoldDB" id="A0A411HR82"/>
<comment type="subcellular location">
    <subcellularLocation>
        <location evidence="1 10">Cell membrane</location>
        <topology evidence="1 10">Multi-pass membrane protein</topology>
    </subcellularLocation>
</comment>
<evidence type="ECO:0000256" key="1">
    <source>
        <dbReference type="ARBA" id="ARBA00004651"/>
    </source>
</evidence>
<gene>
    <name evidence="11" type="primary">OR58</name>
</gene>
<evidence type="ECO:0000256" key="10">
    <source>
        <dbReference type="RuleBase" id="RU351113"/>
    </source>
</evidence>
<sequence>MVETKSSEIFRASSFFEPFLHLMRAFCWYSSELASSICYNVYSAIIAIFFIMLPSCLGTITVIETFSQLDEILDVLMLYTTTLSYAIKGYYFIKQKEDIRKLLGDVDLKIFHPKNAHQKYIISSTMLKIKRYVKIMIVAAAINTNIWSICSILNNDLPMSLWYPVNKYRYPTYQIICVYESLYLGAHGVIHPTLDAIPLVLMAFIIGQLDIITDILSNLKKYSEVEMNVDESDNSTKDVLHQKMNNMLIECVHKHRALIRLVQILNRVYTYHFFSILANCIITLAVLLYNIAMEGSFNLSFMYRLIFFFVVLFELLQFNWYANEIIYKVKIYTCYYHGFHLDE</sequence>
<keyword evidence="5 10" id="KW-0552">Olfaction</keyword>
<dbReference type="GO" id="GO:0005886">
    <property type="term" value="C:plasma membrane"/>
    <property type="evidence" value="ECO:0007669"/>
    <property type="project" value="UniProtKB-SubCell"/>
</dbReference>
<feature type="transmembrane region" description="Helical" evidence="10">
    <location>
        <begin position="132"/>
        <end position="154"/>
    </location>
</feature>
<organism evidence="11">
    <name type="scientific">Protaetia brevitarsis</name>
    <name type="common">White-spotted flower chafer beetle</name>
    <name type="synonym">Liocola brevitarsis</name>
    <dbReference type="NCBI Taxonomy" id="348688"/>
    <lineage>
        <taxon>Eukaryota</taxon>
        <taxon>Metazoa</taxon>
        <taxon>Ecdysozoa</taxon>
        <taxon>Arthropoda</taxon>
        <taxon>Hexapoda</taxon>
        <taxon>Insecta</taxon>
        <taxon>Pterygota</taxon>
        <taxon>Neoptera</taxon>
        <taxon>Endopterygota</taxon>
        <taxon>Coleoptera</taxon>
        <taxon>Polyphaga</taxon>
        <taxon>Scarabaeiformia</taxon>
        <taxon>Scarabaeidae</taxon>
        <taxon>Cetoniinae</taxon>
        <taxon>Protaetia</taxon>
        <taxon>Liocola</taxon>
    </lineage>
</organism>
<keyword evidence="9 10" id="KW-0807">Transducer</keyword>
<feature type="transmembrane region" description="Helical" evidence="10">
    <location>
        <begin position="196"/>
        <end position="217"/>
    </location>
</feature>
<dbReference type="GO" id="GO:0007165">
    <property type="term" value="P:signal transduction"/>
    <property type="evidence" value="ECO:0007669"/>
    <property type="project" value="UniProtKB-KW"/>
</dbReference>
<dbReference type="PANTHER" id="PTHR21137">
    <property type="entry name" value="ODORANT RECEPTOR"/>
    <property type="match status" value="1"/>
</dbReference>
<protein>
    <recommendedName>
        <fullName evidence="10">Odorant receptor</fullName>
    </recommendedName>
</protein>
<feature type="transmembrane region" description="Helical" evidence="10">
    <location>
        <begin position="301"/>
        <end position="322"/>
    </location>
</feature>
<dbReference type="GO" id="GO:0005549">
    <property type="term" value="F:odorant binding"/>
    <property type="evidence" value="ECO:0007669"/>
    <property type="project" value="InterPro"/>
</dbReference>
<dbReference type="EMBL" id="MH324891">
    <property type="protein sequence ID" value="QBB72990.1"/>
    <property type="molecule type" value="mRNA"/>
</dbReference>
<keyword evidence="4 10" id="KW-0812">Transmembrane</keyword>
<keyword evidence="7 10" id="KW-0472">Membrane</keyword>
<dbReference type="GO" id="GO:0004984">
    <property type="term" value="F:olfactory receptor activity"/>
    <property type="evidence" value="ECO:0007669"/>
    <property type="project" value="InterPro"/>
</dbReference>
<dbReference type="InterPro" id="IPR004117">
    <property type="entry name" value="7tm6_olfct_rcpt"/>
</dbReference>
<dbReference type="Pfam" id="PF02949">
    <property type="entry name" value="7tm_6"/>
    <property type="match status" value="1"/>
</dbReference>
<keyword evidence="8 10" id="KW-0675">Receptor</keyword>
<accession>A0A411HR82</accession>
<comment type="similarity">
    <text evidence="10">Belongs to the insect chemoreceptor superfamily. Heteromeric odorant receptor channel (TC 1.A.69) family.</text>
</comment>
<comment type="caution">
    <text evidence="10">Lacks conserved residue(s) required for the propagation of feature annotation.</text>
</comment>
<dbReference type="PANTHER" id="PTHR21137:SF35">
    <property type="entry name" value="ODORANT RECEPTOR 19A-RELATED"/>
    <property type="match status" value="1"/>
</dbReference>
<evidence type="ECO:0000256" key="9">
    <source>
        <dbReference type="ARBA" id="ARBA00023224"/>
    </source>
</evidence>
<name>A0A411HR82_PROBE</name>
<evidence type="ECO:0000256" key="4">
    <source>
        <dbReference type="ARBA" id="ARBA00022692"/>
    </source>
</evidence>
<keyword evidence="2" id="KW-1003">Cell membrane</keyword>
<evidence type="ECO:0000256" key="6">
    <source>
        <dbReference type="ARBA" id="ARBA00022989"/>
    </source>
</evidence>
<proteinExistence type="evidence at transcript level"/>
<keyword evidence="3 10" id="KW-0716">Sensory transduction</keyword>
<reference evidence="11" key="1">
    <citation type="submission" date="2018-05" db="EMBL/GenBank/DDBJ databases">
        <title>Identification and expression analysis of candidate chemosensory receptors in the white-spotted flower chafer, Protaetia brevitarsis.</title>
        <authorList>
            <person name="Zhang T."/>
        </authorList>
    </citation>
    <scope>NUCLEOTIDE SEQUENCE</scope>
</reference>
<evidence type="ECO:0000313" key="11">
    <source>
        <dbReference type="EMBL" id="QBB72990.1"/>
    </source>
</evidence>
<feature type="transmembrane region" description="Helical" evidence="10">
    <location>
        <begin position="41"/>
        <end position="63"/>
    </location>
</feature>
<keyword evidence="6 10" id="KW-1133">Transmembrane helix</keyword>
<evidence type="ECO:0000256" key="3">
    <source>
        <dbReference type="ARBA" id="ARBA00022606"/>
    </source>
</evidence>
<evidence type="ECO:0000256" key="5">
    <source>
        <dbReference type="ARBA" id="ARBA00022725"/>
    </source>
</evidence>
<feature type="transmembrane region" description="Helical" evidence="10">
    <location>
        <begin position="268"/>
        <end position="289"/>
    </location>
</feature>